<dbReference type="HAMAP" id="MF_01366">
    <property type="entry name" value="Ribosomal_uL13"/>
    <property type="match status" value="1"/>
</dbReference>
<reference evidence="4 5" key="1">
    <citation type="submission" date="2024-06" db="EMBL/GenBank/DDBJ databases">
        <authorList>
            <person name="Kraege A."/>
            <person name="Thomma B."/>
        </authorList>
    </citation>
    <scope>NUCLEOTIDE SEQUENCE [LARGE SCALE GENOMIC DNA]</scope>
</reference>
<keyword evidence="5" id="KW-1185">Reference proteome</keyword>
<evidence type="ECO:0000313" key="4">
    <source>
        <dbReference type="EMBL" id="CAL5221238.1"/>
    </source>
</evidence>
<dbReference type="PANTHER" id="PTHR11545">
    <property type="entry name" value="RIBOSOMAL PROTEIN L13"/>
    <property type="match status" value="1"/>
</dbReference>
<protein>
    <submittedName>
        <fullName evidence="4">G3392 protein</fullName>
    </submittedName>
</protein>
<evidence type="ECO:0000256" key="3">
    <source>
        <dbReference type="ARBA" id="ARBA00023274"/>
    </source>
</evidence>
<comment type="similarity">
    <text evidence="1">Belongs to the universal ribosomal protein uL13 family.</text>
</comment>
<gene>
    <name evidence="4" type="primary">g3392</name>
    <name evidence="4" type="ORF">VP750_LOCUS2897</name>
</gene>
<organism evidence="4 5">
    <name type="scientific">Coccomyxa viridis</name>
    <dbReference type="NCBI Taxonomy" id="1274662"/>
    <lineage>
        <taxon>Eukaryota</taxon>
        <taxon>Viridiplantae</taxon>
        <taxon>Chlorophyta</taxon>
        <taxon>core chlorophytes</taxon>
        <taxon>Trebouxiophyceae</taxon>
        <taxon>Trebouxiophyceae incertae sedis</taxon>
        <taxon>Coccomyxaceae</taxon>
        <taxon>Coccomyxa</taxon>
    </lineage>
</organism>
<dbReference type="NCBIfam" id="TIGR01077">
    <property type="entry name" value="L13_A_E"/>
    <property type="match status" value="1"/>
</dbReference>
<dbReference type="InterPro" id="IPR036899">
    <property type="entry name" value="Ribosomal_uL13_sf"/>
</dbReference>
<accession>A0ABP1FMP4</accession>
<dbReference type="InterPro" id="IPR005755">
    <property type="entry name" value="Ribosomal_uL13_euk/arc"/>
</dbReference>
<dbReference type="InterPro" id="IPR005822">
    <property type="entry name" value="Ribosomal_uL13"/>
</dbReference>
<evidence type="ECO:0000256" key="2">
    <source>
        <dbReference type="ARBA" id="ARBA00022980"/>
    </source>
</evidence>
<evidence type="ECO:0000256" key="1">
    <source>
        <dbReference type="ARBA" id="ARBA00006227"/>
    </source>
</evidence>
<dbReference type="CDD" id="cd00392">
    <property type="entry name" value="Ribosomal_L13"/>
    <property type="match status" value="1"/>
</dbReference>
<dbReference type="SUPFAM" id="SSF52161">
    <property type="entry name" value="Ribosomal protein L13"/>
    <property type="match status" value="1"/>
</dbReference>
<dbReference type="PANTHER" id="PTHR11545:SF3">
    <property type="entry name" value="LARGE RIBOSOMAL SUBUNIT PROTEIN UL13"/>
    <property type="match status" value="1"/>
</dbReference>
<name>A0ABP1FMP4_9CHLO</name>
<dbReference type="EMBL" id="CAXHTA020000005">
    <property type="protein sequence ID" value="CAL5221238.1"/>
    <property type="molecule type" value="Genomic_DNA"/>
</dbReference>
<evidence type="ECO:0000313" key="5">
    <source>
        <dbReference type="Proteomes" id="UP001497392"/>
    </source>
</evidence>
<dbReference type="Pfam" id="PF00572">
    <property type="entry name" value="Ribosomal_L13"/>
    <property type="match status" value="1"/>
</dbReference>
<proteinExistence type="inferred from homology"/>
<comment type="caution">
    <text evidence="4">The sequence shown here is derived from an EMBL/GenBank/DDBJ whole genome shotgun (WGS) entry which is preliminary data.</text>
</comment>
<sequence length="185" mass="20830">MPKTVVIDARAHMLGRLASIVAKQLLNGQHVVIVRAEEITVSGGLVRQKMKYERFLRKRMNSNPKKGPIHFRAPSRIFWRTVRGMVPHKTQRGAAALERMKTFEGVPPPYDKVKRLVVPDALKVLRLQHGHKFCKLGDLASSVGWKHEAAVAHLEGKRKEAAAEFYKAKKELARKRAKAVSEVSA</sequence>
<dbReference type="Proteomes" id="UP001497392">
    <property type="component" value="Unassembled WGS sequence"/>
</dbReference>
<keyword evidence="3" id="KW-0687">Ribonucleoprotein</keyword>
<dbReference type="Gene3D" id="3.90.1180.10">
    <property type="entry name" value="Ribosomal protein L13"/>
    <property type="match status" value="1"/>
</dbReference>
<keyword evidence="2" id="KW-0689">Ribosomal protein</keyword>